<dbReference type="GO" id="GO:0009002">
    <property type="term" value="F:serine-type D-Ala-D-Ala carboxypeptidase activity"/>
    <property type="evidence" value="ECO:0007669"/>
    <property type="project" value="UniProtKB-EC"/>
</dbReference>
<keyword evidence="4" id="KW-0121">Carboxypeptidase</keyword>
<sequence length="473" mass="49482">MKAAFLAALLAAAPAAAAQVQPTLQQQVEAKFAEAGPGVRFGLVVATLDGRELLTINPDGRFVPASNTKLFTTITAYELLPGLDQPDAAGGARVRLEEGLPGEPNVVLEGGGDARLSSAPDCKVNCLSTLADAVAARTKRVRTVIGNAQAFADERWSFGMSWNNIPTRSGTAIAALVIDDNEIALRVTPGGSDQAPTVAAPAYVQVVNFAKTVSEGKTDLGVQRLPGSKRVVLTGTIKAGAPEELIRLGVDDPADYAAWRFDQMLKERGVRVNGYSVARYRTFPNLPPPPSLSADLAALTPPPLGEDIVTINKSSQNLHAELLLRRIGAARGKPSVAGGLEAVRAMLTQAGVPERAATLADGSGMSPYNRVSPRGVVTMLRWAAGRPWGADFRASLPISGVDGTLRNRFRDGGLKGRVFAKTGSLTAASALSGYLLTARGETLVFSALASDVPEDVRATAIMDGALEMIAAAR</sequence>
<keyword evidence="3" id="KW-0732">Signal</keyword>
<dbReference type="Gene3D" id="3.40.710.10">
    <property type="entry name" value="DD-peptidase/beta-lactamase superfamily"/>
    <property type="match status" value="2"/>
</dbReference>
<dbReference type="PANTHER" id="PTHR30023:SF0">
    <property type="entry name" value="PENICILLIN-SENSITIVE CARBOXYPEPTIDASE A"/>
    <property type="match status" value="1"/>
</dbReference>
<accession>A0ABZ2G2A1</accession>
<evidence type="ECO:0000256" key="3">
    <source>
        <dbReference type="SAM" id="SignalP"/>
    </source>
</evidence>
<gene>
    <name evidence="4" type="primary">dacB</name>
    <name evidence="4" type="ORF">V6R86_05385</name>
</gene>
<dbReference type="EMBL" id="CP145607">
    <property type="protein sequence ID" value="WWM70128.1"/>
    <property type="molecule type" value="Genomic_DNA"/>
</dbReference>
<dbReference type="InterPro" id="IPR012338">
    <property type="entry name" value="Beta-lactam/transpept-like"/>
</dbReference>
<dbReference type="PRINTS" id="PR00922">
    <property type="entry name" value="DADACBPTASE3"/>
</dbReference>
<feature type="chain" id="PRO_5047196374" evidence="3">
    <location>
        <begin position="18"/>
        <end position="473"/>
    </location>
</feature>
<feature type="signal peptide" evidence="3">
    <location>
        <begin position="1"/>
        <end position="17"/>
    </location>
</feature>
<keyword evidence="5" id="KW-1185">Reference proteome</keyword>
<evidence type="ECO:0000256" key="1">
    <source>
        <dbReference type="ARBA" id="ARBA00006096"/>
    </source>
</evidence>
<dbReference type="PANTHER" id="PTHR30023">
    <property type="entry name" value="D-ALANYL-D-ALANINE CARBOXYPEPTIDASE"/>
    <property type="match status" value="1"/>
</dbReference>
<dbReference type="InterPro" id="IPR000667">
    <property type="entry name" value="Peptidase_S13"/>
</dbReference>
<evidence type="ECO:0000313" key="4">
    <source>
        <dbReference type="EMBL" id="WWM70128.1"/>
    </source>
</evidence>
<dbReference type="SUPFAM" id="SSF56601">
    <property type="entry name" value="beta-lactamase/transpeptidase-like"/>
    <property type="match status" value="1"/>
</dbReference>
<keyword evidence="4" id="KW-0645">Protease</keyword>
<comment type="similarity">
    <text evidence="1">Belongs to the peptidase S13 family.</text>
</comment>
<evidence type="ECO:0000256" key="2">
    <source>
        <dbReference type="ARBA" id="ARBA00022801"/>
    </source>
</evidence>
<reference evidence="4 5" key="1">
    <citation type="submission" date="2024-02" db="EMBL/GenBank/DDBJ databases">
        <title>Full genome sequence of Sphingomonas kaistensis.</title>
        <authorList>
            <person name="Poletto B.L."/>
            <person name="Silva G."/>
            <person name="Galante D."/>
            <person name="Campos K.R."/>
            <person name="Santos M.B.N."/>
            <person name="Sacchi C.T."/>
        </authorList>
    </citation>
    <scope>NUCLEOTIDE SEQUENCE [LARGE SCALE GENOMIC DNA]</scope>
    <source>
        <strain evidence="4 5">MA4R</strain>
    </source>
</reference>
<dbReference type="Proteomes" id="UP001382935">
    <property type="component" value="Chromosome"/>
</dbReference>
<dbReference type="Pfam" id="PF02113">
    <property type="entry name" value="Peptidase_S13"/>
    <property type="match status" value="1"/>
</dbReference>
<dbReference type="NCBIfam" id="TIGR00666">
    <property type="entry name" value="PBP4"/>
    <property type="match status" value="1"/>
</dbReference>
<dbReference type="EC" id="3.4.16.4" evidence="4"/>
<organism evidence="4 5">
    <name type="scientific">Sphingomonas kaistensis</name>
    <dbReference type="NCBI Taxonomy" id="298708"/>
    <lineage>
        <taxon>Bacteria</taxon>
        <taxon>Pseudomonadati</taxon>
        <taxon>Pseudomonadota</taxon>
        <taxon>Alphaproteobacteria</taxon>
        <taxon>Sphingomonadales</taxon>
        <taxon>Sphingomonadaceae</taxon>
        <taxon>Sphingomonas</taxon>
    </lineage>
</organism>
<name>A0ABZ2G2A1_9SPHN</name>
<keyword evidence="2 4" id="KW-0378">Hydrolase</keyword>
<protein>
    <submittedName>
        <fullName evidence="4">D-alanyl-D-alanine carboxypeptidase/D-alanyl-D-alanine-endopeptidase</fullName>
        <ecNumber evidence="4">3.4.16.4</ecNumber>
    </submittedName>
</protein>
<evidence type="ECO:0000313" key="5">
    <source>
        <dbReference type="Proteomes" id="UP001382935"/>
    </source>
</evidence>
<proteinExistence type="inferred from homology"/>
<dbReference type="RefSeq" id="WP_338502744.1">
    <property type="nucleotide sequence ID" value="NZ_CP145607.1"/>
</dbReference>